<dbReference type="Pfam" id="PF02780">
    <property type="entry name" value="Transketolase_C"/>
    <property type="match status" value="1"/>
</dbReference>
<keyword evidence="4" id="KW-0560">Oxidoreductase</keyword>
<dbReference type="Gene3D" id="3.40.50.970">
    <property type="match status" value="2"/>
</dbReference>
<keyword evidence="8" id="KW-1185">Reference proteome</keyword>
<dbReference type="SMART" id="SM00861">
    <property type="entry name" value="Transket_pyr"/>
    <property type="match status" value="1"/>
</dbReference>
<dbReference type="PANTHER" id="PTHR42980:SF1">
    <property type="entry name" value="2-OXOISOVALERATE DEHYDROGENASE SUBUNIT BETA, MITOCHONDRIAL"/>
    <property type="match status" value="1"/>
</dbReference>
<dbReference type="RefSeq" id="WP_116496556.1">
    <property type="nucleotide sequence ID" value="NZ_QENZ01000004.1"/>
</dbReference>
<dbReference type="CDD" id="cd02000">
    <property type="entry name" value="TPP_E1_PDC_ADC_BCADC"/>
    <property type="match status" value="1"/>
</dbReference>
<gene>
    <name evidence="7" type="ORF">C7377_1343</name>
</gene>
<dbReference type="Pfam" id="PF00676">
    <property type="entry name" value="E1_dh"/>
    <property type="match status" value="1"/>
</dbReference>
<dbReference type="InterPro" id="IPR029061">
    <property type="entry name" value="THDP-binding"/>
</dbReference>
<keyword evidence="7" id="KW-0670">Pyruvate</keyword>
<comment type="caution">
    <text evidence="7">The sequence shown here is derived from an EMBL/GenBank/DDBJ whole genome shotgun (WGS) entry which is preliminary data.</text>
</comment>
<dbReference type="GO" id="GO:0009083">
    <property type="term" value="P:branched-chain amino acid catabolic process"/>
    <property type="evidence" value="ECO:0007669"/>
    <property type="project" value="TreeGrafter"/>
</dbReference>
<protein>
    <recommendedName>
        <fullName evidence="3">3-methyl-2-oxobutanoate dehydrogenase (2-methylpropanoyl-transferring)</fullName>
        <ecNumber evidence="3">1.2.4.4</ecNumber>
    </recommendedName>
</protein>
<evidence type="ECO:0000256" key="1">
    <source>
        <dbReference type="ARBA" id="ARBA00001964"/>
    </source>
</evidence>
<dbReference type="InterPro" id="IPR001017">
    <property type="entry name" value="DH_E1"/>
</dbReference>
<dbReference type="AlphaFoldDB" id="A0A7L4UPF6"/>
<keyword evidence="5" id="KW-0786">Thiamine pyrophosphate</keyword>
<feature type="domain" description="Transketolase-like pyrimidine-binding" evidence="6">
    <location>
        <begin position="465"/>
        <end position="639"/>
    </location>
</feature>
<evidence type="ECO:0000256" key="4">
    <source>
        <dbReference type="ARBA" id="ARBA00023002"/>
    </source>
</evidence>
<dbReference type="Proteomes" id="UP000251835">
    <property type="component" value="Unassembled WGS sequence"/>
</dbReference>
<name>A0A7L4UPF6_BALHA</name>
<evidence type="ECO:0000256" key="2">
    <source>
        <dbReference type="ARBA" id="ARBA00003906"/>
    </source>
</evidence>
<evidence type="ECO:0000259" key="6">
    <source>
        <dbReference type="SMART" id="SM00861"/>
    </source>
</evidence>
<dbReference type="GO" id="GO:0007584">
    <property type="term" value="P:response to nutrient"/>
    <property type="evidence" value="ECO:0007669"/>
    <property type="project" value="TreeGrafter"/>
</dbReference>
<comment type="function">
    <text evidence="2">E1 component of the 2-oxoglutarate dehydrogenase (OGDH) complex which catalyzes the decarboxylation of 2-oxoglutarate, the first step in the conversion of 2-oxoglutarate to succinyl-CoA and CO(2).</text>
</comment>
<reference evidence="7 8" key="1">
    <citation type="submission" date="2018-05" db="EMBL/GenBank/DDBJ databases">
        <title>Genomic Encyclopedia of Type Strains, Phase IV (KMG-IV): sequencing the most valuable type-strain genomes for metagenomic binning, comparative biology and taxonomic classification.</title>
        <authorList>
            <person name="Goeker M."/>
        </authorList>
    </citation>
    <scope>NUCLEOTIDE SEQUENCE [LARGE SCALE GENOMIC DNA]</scope>
    <source>
        <strain evidence="7 8">DSM 28579</strain>
    </source>
</reference>
<dbReference type="Gene3D" id="3.40.50.920">
    <property type="match status" value="1"/>
</dbReference>
<organism evidence="7 8">
    <name type="scientific">Balneicella halophila</name>
    <dbReference type="NCBI Taxonomy" id="1537566"/>
    <lineage>
        <taxon>Bacteria</taxon>
        <taxon>Pseudomonadati</taxon>
        <taxon>Bacteroidota</taxon>
        <taxon>Bacteroidia</taxon>
        <taxon>Bacteroidales</taxon>
        <taxon>Balneicellaceae</taxon>
        <taxon>Balneicella</taxon>
    </lineage>
</organism>
<dbReference type="SUPFAM" id="SSF52518">
    <property type="entry name" value="Thiamin diphosphate-binding fold (THDP-binding)"/>
    <property type="match status" value="2"/>
</dbReference>
<dbReference type="GO" id="GO:0003863">
    <property type="term" value="F:branched-chain 2-oxo acid dehydrogenase activity"/>
    <property type="evidence" value="ECO:0007669"/>
    <property type="project" value="UniProtKB-EC"/>
</dbReference>
<evidence type="ECO:0000313" key="8">
    <source>
        <dbReference type="Proteomes" id="UP000251835"/>
    </source>
</evidence>
<comment type="cofactor">
    <cofactor evidence="1">
        <name>thiamine diphosphate</name>
        <dbReference type="ChEBI" id="CHEBI:58937"/>
    </cofactor>
</comment>
<accession>A0A7L4UPF6</accession>
<evidence type="ECO:0000256" key="3">
    <source>
        <dbReference type="ARBA" id="ARBA00012277"/>
    </source>
</evidence>
<sequence length="802" mass="90660">MTNNELSFEDFKKEVIADYRLAVLSRKLSLHGRREVLNGRAKFGILGDGKEVAQIALAKTFQKGDWRSGYYRDQTMMLAVGLLTPKEFFAQLYGTTNLKENPTHGGRLMNNHFGSRNLDKDGNPTDHMAQRNSVTDISPTAGQMPRSLGLSYASKLYRNNKDIQHKTTYSNKGNEVTFTTIGDSSTSEGHFWETLNAAGVLQVPLAVSIWDDGYGISVPKKLQTIKGSISETLQGFEKTNDKSGFLIYKAKGWDYPTLCKIYAEGVKKCREEHVPVLFHIEDMTQPQGHSTSGSHERYKNKERLEWEKEFDPIEKMKAWMLEKNIFTEEQADKLDKEVEEEVKQAKKVAYEESQAPILKAKETFLSLFNNIKNPLPIIQEQAEYIRTKKQISRGDVATALSMTIRYFLPSEESQKEIRKGMIVYLKELNNKGKQYFNTNLYSESKKNPLNFPSVPKKYAEGAKTKPGREILRNNFDKLFEKYPELVTFGEDTGFIGGVNQSLQGLQEKYGDLRVTDTGIREATIIGQGIGLAIRGLKPIAEIQYFDYLMYGLQTISDDLATLFYRTVGGQAAPLIIRTRGHRLEGVWHSGSFLSMVVNSIRGVYVCVPRNMTQAAGFYNTLLQGDNPALVIEPLNAYRKHEREPENLGEFMTPVGIPEILEEGEDITIVTYGACVAVAQEAVKQLYDFDISAELIDVQTLLPFDTHGIIKKSIKKTGKVLFLDEDVPYGTTAYMMTKVLEEQCAAKYLKTDARMLSAKAHRPAYGSDGDFFSKPNTIHVFNAAYEVMHTYAPELYPKLYEEK</sequence>
<dbReference type="EMBL" id="QENZ01000004">
    <property type="protein sequence ID" value="PVX51011.1"/>
    <property type="molecule type" value="Genomic_DNA"/>
</dbReference>
<dbReference type="EC" id="1.2.4.4" evidence="3"/>
<evidence type="ECO:0000256" key="5">
    <source>
        <dbReference type="ARBA" id="ARBA00023052"/>
    </source>
</evidence>
<dbReference type="SUPFAM" id="SSF52922">
    <property type="entry name" value="TK C-terminal domain-like"/>
    <property type="match status" value="1"/>
</dbReference>
<evidence type="ECO:0000313" key="7">
    <source>
        <dbReference type="EMBL" id="PVX51011.1"/>
    </source>
</evidence>
<dbReference type="InterPro" id="IPR033248">
    <property type="entry name" value="Transketolase_C"/>
</dbReference>
<dbReference type="OrthoDB" id="9769337at2"/>
<proteinExistence type="predicted"/>
<dbReference type="InterPro" id="IPR005475">
    <property type="entry name" value="Transketolase-like_Pyr-bd"/>
</dbReference>
<dbReference type="PANTHER" id="PTHR42980">
    <property type="entry name" value="2-OXOISOVALERATE DEHYDROGENASE SUBUNIT BETA-RELATED"/>
    <property type="match status" value="1"/>
</dbReference>
<dbReference type="InterPro" id="IPR009014">
    <property type="entry name" value="Transketo_C/PFOR_II"/>
</dbReference>
<dbReference type="Pfam" id="PF02779">
    <property type="entry name" value="Transket_pyr"/>
    <property type="match status" value="1"/>
</dbReference>